<evidence type="ECO:0000313" key="2">
    <source>
        <dbReference type="EMBL" id="RAK96305.1"/>
    </source>
</evidence>
<keyword evidence="1" id="KW-0732">Signal</keyword>
<sequence length="65" mass="6850">MRFFAVVALLASLAVARPAENGILKTELSCIGLTNETCVTNLTSGRGCCPPLVCGSDHICHSSYH</sequence>
<dbReference type="RefSeq" id="XP_025570633.1">
    <property type="nucleotide sequence ID" value="XM_025721741.1"/>
</dbReference>
<dbReference type="GeneID" id="37226606"/>
<dbReference type="AlphaFoldDB" id="A0A395GLC7"/>
<reference evidence="2 3" key="1">
    <citation type="submission" date="2018-02" db="EMBL/GenBank/DDBJ databases">
        <title>The genomes of Aspergillus section Nigri reveals drivers in fungal speciation.</title>
        <authorList>
            <consortium name="DOE Joint Genome Institute"/>
            <person name="Vesth T.C."/>
            <person name="Nybo J."/>
            <person name="Theobald S."/>
            <person name="Brandl J."/>
            <person name="Frisvad J.C."/>
            <person name="Nielsen K.F."/>
            <person name="Lyhne E.K."/>
            <person name="Kogle M.E."/>
            <person name="Kuo A."/>
            <person name="Riley R."/>
            <person name="Clum A."/>
            <person name="Nolan M."/>
            <person name="Lipzen A."/>
            <person name="Salamov A."/>
            <person name="Henrissat B."/>
            <person name="Wiebenga A."/>
            <person name="De vries R.P."/>
            <person name="Grigoriev I.V."/>
            <person name="Mortensen U.H."/>
            <person name="Andersen M.R."/>
            <person name="Baker S.E."/>
        </authorList>
    </citation>
    <scope>NUCLEOTIDE SEQUENCE [LARGE SCALE GENOMIC DNA]</scope>
    <source>
        <strain evidence="2 3">CBS 121593</strain>
    </source>
</reference>
<proteinExistence type="predicted"/>
<accession>A0A395GLC7</accession>
<dbReference type="VEuPathDB" id="FungiDB:BO80DRAFT_449368"/>
<keyword evidence="3" id="KW-1185">Reference proteome</keyword>
<dbReference type="Proteomes" id="UP000249402">
    <property type="component" value="Unassembled WGS sequence"/>
</dbReference>
<feature type="signal peptide" evidence="1">
    <location>
        <begin position="1"/>
        <end position="16"/>
    </location>
</feature>
<evidence type="ECO:0000256" key="1">
    <source>
        <dbReference type="SAM" id="SignalP"/>
    </source>
</evidence>
<feature type="chain" id="PRO_5017434201" evidence="1">
    <location>
        <begin position="17"/>
        <end position="65"/>
    </location>
</feature>
<evidence type="ECO:0000313" key="3">
    <source>
        <dbReference type="Proteomes" id="UP000249402"/>
    </source>
</evidence>
<name>A0A395GLC7_9EURO</name>
<protein>
    <submittedName>
        <fullName evidence="2">Uncharacterized protein</fullName>
    </submittedName>
</protein>
<gene>
    <name evidence="2" type="ORF">BO80DRAFT_449368</name>
</gene>
<organism evidence="2 3">
    <name type="scientific">Aspergillus ibericus CBS 121593</name>
    <dbReference type="NCBI Taxonomy" id="1448316"/>
    <lineage>
        <taxon>Eukaryota</taxon>
        <taxon>Fungi</taxon>
        <taxon>Dikarya</taxon>
        <taxon>Ascomycota</taxon>
        <taxon>Pezizomycotina</taxon>
        <taxon>Eurotiomycetes</taxon>
        <taxon>Eurotiomycetidae</taxon>
        <taxon>Eurotiales</taxon>
        <taxon>Aspergillaceae</taxon>
        <taxon>Aspergillus</taxon>
        <taxon>Aspergillus subgen. Circumdati</taxon>
    </lineage>
</organism>
<dbReference type="EMBL" id="KZ824477">
    <property type="protein sequence ID" value="RAK96305.1"/>
    <property type="molecule type" value="Genomic_DNA"/>
</dbReference>
<dbReference type="OrthoDB" id="4459250at2759"/>